<dbReference type="PANTHER" id="PTHR30328">
    <property type="entry name" value="TRANSCRIPTIONAL REPRESSOR"/>
    <property type="match status" value="1"/>
</dbReference>
<gene>
    <name evidence="4" type="ORF">ABIE21_000488</name>
</gene>
<keyword evidence="5" id="KW-1185">Reference proteome</keyword>
<dbReference type="InterPro" id="IPR050109">
    <property type="entry name" value="HTH-type_TetR-like_transc_reg"/>
</dbReference>
<evidence type="ECO:0000256" key="1">
    <source>
        <dbReference type="ARBA" id="ARBA00023125"/>
    </source>
</evidence>
<organism evidence="4 5">
    <name type="scientific">Conyzicola nivalis</name>
    <dbReference type="NCBI Taxonomy" id="1477021"/>
    <lineage>
        <taxon>Bacteria</taxon>
        <taxon>Bacillati</taxon>
        <taxon>Actinomycetota</taxon>
        <taxon>Actinomycetes</taxon>
        <taxon>Micrococcales</taxon>
        <taxon>Microbacteriaceae</taxon>
        <taxon>Conyzicola</taxon>
    </lineage>
</organism>
<dbReference type="SUPFAM" id="SSF48498">
    <property type="entry name" value="Tetracyclin repressor-like, C-terminal domain"/>
    <property type="match status" value="1"/>
</dbReference>
<evidence type="ECO:0000259" key="3">
    <source>
        <dbReference type="PROSITE" id="PS50977"/>
    </source>
</evidence>
<dbReference type="PRINTS" id="PR00455">
    <property type="entry name" value="HTHTETR"/>
</dbReference>
<dbReference type="EMBL" id="JBEPSJ010000001">
    <property type="protein sequence ID" value="MET4580998.1"/>
    <property type="molecule type" value="Genomic_DNA"/>
</dbReference>
<dbReference type="Pfam" id="PF00440">
    <property type="entry name" value="TetR_N"/>
    <property type="match status" value="1"/>
</dbReference>
<sequence length="185" mass="20226">MSYDSAATRARLLDSAYAEFADRGFAGARVNRIASESGANKQAIYLYFASKEGLFDAVLEDRLGVLADIVPYTPDDLTGYIGALFDHMVEHPELVRLTQWKQLERPDATDMELNSHVSKAEALARAMGVDDTRGMDALMLTLAMAQAWNTTSPSVRYMSKPAELRLGQHRASLISGVAAVVDALQ</sequence>
<proteinExistence type="predicted"/>
<evidence type="ECO:0000256" key="2">
    <source>
        <dbReference type="PROSITE-ProRule" id="PRU00335"/>
    </source>
</evidence>
<reference evidence="4 5" key="1">
    <citation type="submission" date="2024-06" db="EMBL/GenBank/DDBJ databases">
        <title>Sorghum-associated microbial communities from plants grown in Nebraska, USA.</title>
        <authorList>
            <person name="Schachtman D."/>
        </authorList>
    </citation>
    <scope>NUCLEOTIDE SEQUENCE [LARGE SCALE GENOMIC DNA]</scope>
    <source>
        <strain evidence="4 5">2857</strain>
    </source>
</reference>
<dbReference type="PANTHER" id="PTHR30328:SF54">
    <property type="entry name" value="HTH-TYPE TRANSCRIPTIONAL REPRESSOR SCO4008"/>
    <property type="match status" value="1"/>
</dbReference>
<dbReference type="SUPFAM" id="SSF46689">
    <property type="entry name" value="Homeodomain-like"/>
    <property type="match status" value="1"/>
</dbReference>
<dbReference type="Pfam" id="PF17926">
    <property type="entry name" value="TetR_C_21"/>
    <property type="match status" value="1"/>
</dbReference>
<evidence type="ECO:0000313" key="4">
    <source>
        <dbReference type="EMBL" id="MET4580998.1"/>
    </source>
</evidence>
<dbReference type="InterPro" id="IPR036271">
    <property type="entry name" value="Tet_transcr_reg_TetR-rel_C_sf"/>
</dbReference>
<feature type="domain" description="HTH tetR-type" evidence="3">
    <location>
        <begin position="6"/>
        <end position="66"/>
    </location>
</feature>
<dbReference type="InterPro" id="IPR009057">
    <property type="entry name" value="Homeodomain-like_sf"/>
</dbReference>
<protein>
    <submittedName>
        <fullName evidence="4">AcrR family transcriptional regulator</fullName>
    </submittedName>
</protein>
<dbReference type="Gene3D" id="1.10.357.10">
    <property type="entry name" value="Tetracycline Repressor, domain 2"/>
    <property type="match status" value="1"/>
</dbReference>
<dbReference type="RefSeq" id="WP_354023197.1">
    <property type="nucleotide sequence ID" value="NZ_JBEPSJ010000001.1"/>
</dbReference>
<dbReference type="InterPro" id="IPR001647">
    <property type="entry name" value="HTH_TetR"/>
</dbReference>
<evidence type="ECO:0000313" key="5">
    <source>
        <dbReference type="Proteomes" id="UP001549257"/>
    </source>
</evidence>
<dbReference type="Proteomes" id="UP001549257">
    <property type="component" value="Unassembled WGS sequence"/>
</dbReference>
<name>A0ABV2QJE9_9MICO</name>
<keyword evidence="1 2" id="KW-0238">DNA-binding</keyword>
<comment type="caution">
    <text evidence="4">The sequence shown here is derived from an EMBL/GenBank/DDBJ whole genome shotgun (WGS) entry which is preliminary data.</text>
</comment>
<dbReference type="PROSITE" id="PS50977">
    <property type="entry name" value="HTH_TETR_2"/>
    <property type="match status" value="1"/>
</dbReference>
<feature type="DNA-binding region" description="H-T-H motif" evidence="2">
    <location>
        <begin position="29"/>
        <end position="48"/>
    </location>
</feature>
<dbReference type="InterPro" id="IPR041467">
    <property type="entry name" value="Sco4008_C"/>
</dbReference>
<accession>A0ABV2QJE9</accession>